<dbReference type="Gene3D" id="6.10.140.1230">
    <property type="match status" value="1"/>
</dbReference>
<organism evidence="2 3">
    <name type="scientific">Tritrichomonas musculus</name>
    <dbReference type="NCBI Taxonomy" id="1915356"/>
    <lineage>
        <taxon>Eukaryota</taxon>
        <taxon>Metamonada</taxon>
        <taxon>Parabasalia</taxon>
        <taxon>Tritrichomonadida</taxon>
        <taxon>Tritrichomonadidae</taxon>
        <taxon>Tritrichomonas</taxon>
    </lineage>
</organism>
<evidence type="ECO:0000256" key="1">
    <source>
        <dbReference type="SAM" id="Phobius"/>
    </source>
</evidence>
<evidence type="ECO:0000313" key="3">
    <source>
        <dbReference type="Proteomes" id="UP001470230"/>
    </source>
</evidence>
<feature type="transmembrane region" description="Helical" evidence="1">
    <location>
        <begin position="9"/>
        <end position="27"/>
    </location>
</feature>
<keyword evidence="1" id="KW-1133">Transmembrane helix</keyword>
<keyword evidence="1" id="KW-0812">Transmembrane</keyword>
<dbReference type="InterPro" id="IPR005024">
    <property type="entry name" value="Snf7_fam"/>
</dbReference>
<dbReference type="EMBL" id="JAPFFF010000008">
    <property type="protein sequence ID" value="KAK8883561.1"/>
    <property type="molecule type" value="Genomic_DNA"/>
</dbReference>
<keyword evidence="3" id="KW-1185">Reference proteome</keyword>
<keyword evidence="1" id="KW-0472">Membrane</keyword>
<evidence type="ECO:0000313" key="2">
    <source>
        <dbReference type="EMBL" id="KAK8883561.1"/>
    </source>
</evidence>
<protein>
    <submittedName>
        <fullName evidence="2">Uncharacterized protein</fullName>
    </submittedName>
</protein>
<dbReference type="Proteomes" id="UP001470230">
    <property type="component" value="Unassembled WGS sequence"/>
</dbReference>
<comment type="caution">
    <text evidence="2">The sequence shown here is derived from an EMBL/GenBank/DDBJ whole genome shotgun (WGS) entry which is preliminary data.</text>
</comment>
<gene>
    <name evidence="2" type="ORF">M9Y10_042655</name>
</gene>
<sequence length="218" mass="25069">MELIIDQSMLAFAAFAVFFICAIMTLIKKNGNSSREEDQTDLIFKMKMQEKMLRKQSEKEDKNAKKERIIAKRYVAKGRKDLAQYHAQNSIRSSQISQSLLENSSFVGNMAKELQDEDSQMKTGKSLHLTTSQMDKYIKVSNPEKSNKMIKKYNKLKKDVQDIHSGFVYSPNCDDETMSLLKDLHQEIVEENKVTVTIPHTPIRGATMCSNDDVQQQY</sequence>
<accession>A0ABR2JXT3</accession>
<name>A0ABR2JXT3_9EUKA</name>
<dbReference type="Pfam" id="PF03357">
    <property type="entry name" value="Snf7"/>
    <property type="match status" value="1"/>
</dbReference>
<proteinExistence type="predicted"/>
<reference evidence="2 3" key="1">
    <citation type="submission" date="2024-04" db="EMBL/GenBank/DDBJ databases">
        <title>Tritrichomonas musculus Genome.</title>
        <authorList>
            <person name="Alves-Ferreira E."/>
            <person name="Grigg M."/>
            <person name="Lorenzi H."/>
            <person name="Galac M."/>
        </authorList>
    </citation>
    <scope>NUCLEOTIDE SEQUENCE [LARGE SCALE GENOMIC DNA]</scope>
    <source>
        <strain evidence="2 3">EAF2021</strain>
    </source>
</reference>